<dbReference type="OrthoDB" id="10264707at2759"/>
<feature type="compositionally biased region" description="Basic and acidic residues" evidence="1">
    <location>
        <begin position="1"/>
        <end position="11"/>
    </location>
</feature>
<evidence type="ECO:0000313" key="2">
    <source>
        <dbReference type="EMBL" id="GME69736.1"/>
    </source>
</evidence>
<dbReference type="Gene3D" id="3.40.630.30">
    <property type="match status" value="1"/>
</dbReference>
<sequence>MTIKTSTDHQEPQPTQPTPIHDFLKDGKTEITIFPFNSVKETPEEIVKIIQDLLNHEIEVGQTYPFETKLSYDEFINYYFPKFVAVGFQGHFNDFKEIRKCNYDKLFLGCYYIKPNYVGRCSHVCNGGFLVDFDKGCRGLGVGKALGKSYLINAVKLGYRYSVFNLVFDSNFGSKKIWEGLGFDRIGVVPEAGRLKLGKEGEEGEEVFVDAIIYGKKLV</sequence>
<dbReference type="GO" id="GO:0005634">
    <property type="term" value="C:nucleus"/>
    <property type="evidence" value="ECO:0007669"/>
    <property type="project" value="TreeGrafter"/>
</dbReference>
<comment type="caution">
    <text evidence="2">The sequence shown here is derived from an EMBL/GenBank/DDBJ whole genome shotgun (WGS) entry which is preliminary data.</text>
</comment>
<dbReference type="EMBL" id="BSXU01009776">
    <property type="protein sequence ID" value="GME69736.1"/>
    <property type="molecule type" value="Genomic_DNA"/>
</dbReference>
<protein>
    <submittedName>
        <fullName evidence="2">Unnamed protein product</fullName>
    </submittedName>
</protein>
<proteinExistence type="predicted"/>
<dbReference type="PANTHER" id="PTHR43138">
    <property type="entry name" value="ACETYLTRANSFERASE, GNAT FAMILY"/>
    <property type="match status" value="1"/>
</dbReference>
<organism evidence="2 3">
    <name type="scientific">Ambrosiozyma monospora</name>
    <name type="common">Yeast</name>
    <name type="synonym">Endomycopsis monosporus</name>
    <dbReference type="NCBI Taxonomy" id="43982"/>
    <lineage>
        <taxon>Eukaryota</taxon>
        <taxon>Fungi</taxon>
        <taxon>Dikarya</taxon>
        <taxon>Ascomycota</taxon>
        <taxon>Saccharomycotina</taxon>
        <taxon>Pichiomycetes</taxon>
        <taxon>Pichiales</taxon>
        <taxon>Pichiaceae</taxon>
        <taxon>Ambrosiozyma</taxon>
    </lineage>
</organism>
<feature type="region of interest" description="Disordered" evidence="1">
    <location>
        <begin position="1"/>
        <end position="21"/>
    </location>
</feature>
<dbReference type="SUPFAM" id="SSF55729">
    <property type="entry name" value="Acyl-CoA N-acyltransferases (Nat)"/>
    <property type="match status" value="1"/>
</dbReference>
<evidence type="ECO:0000256" key="1">
    <source>
        <dbReference type="SAM" id="MobiDB-lite"/>
    </source>
</evidence>
<dbReference type="Proteomes" id="UP001165063">
    <property type="component" value="Unassembled WGS sequence"/>
</dbReference>
<dbReference type="AlphaFoldDB" id="A0A9W6WFT0"/>
<accession>A0A9W6WFT0</accession>
<keyword evidence="3" id="KW-1185">Reference proteome</keyword>
<dbReference type="InterPro" id="IPR052742">
    <property type="entry name" value="Mito_N-acetyltransferase"/>
</dbReference>
<evidence type="ECO:0000313" key="3">
    <source>
        <dbReference type="Proteomes" id="UP001165063"/>
    </source>
</evidence>
<gene>
    <name evidence="2" type="ORF">Amon01_000909500</name>
</gene>
<name>A0A9W6WFT0_AMBMO</name>
<dbReference type="InterPro" id="IPR016181">
    <property type="entry name" value="Acyl_CoA_acyltransferase"/>
</dbReference>
<dbReference type="PANTHER" id="PTHR43138:SF1">
    <property type="entry name" value="N-ACETYLTRANSFERASE ACA1"/>
    <property type="match status" value="1"/>
</dbReference>
<reference evidence="2" key="1">
    <citation type="submission" date="2023-04" db="EMBL/GenBank/DDBJ databases">
        <title>Ambrosiozyma monospora NBRC 1965.</title>
        <authorList>
            <person name="Ichikawa N."/>
            <person name="Sato H."/>
            <person name="Tonouchi N."/>
        </authorList>
    </citation>
    <scope>NUCLEOTIDE SEQUENCE</scope>
    <source>
        <strain evidence="2">NBRC 1965</strain>
    </source>
</reference>